<evidence type="ECO:0000313" key="11">
    <source>
        <dbReference type="Proteomes" id="UP001178508"/>
    </source>
</evidence>
<dbReference type="InterPro" id="IPR007518">
    <property type="entry name" value="MINDY"/>
</dbReference>
<dbReference type="Pfam" id="PF04424">
    <property type="entry name" value="MINDY_DUB"/>
    <property type="match status" value="1"/>
</dbReference>
<feature type="compositionally biased region" description="Basic and acidic residues" evidence="8">
    <location>
        <begin position="590"/>
        <end position="601"/>
    </location>
</feature>
<dbReference type="GO" id="GO:1990380">
    <property type="term" value="F:K48-linked deubiquitinase activity"/>
    <property type="evidence" value="ECO:0007669"/>
    <property type="project" value="UniProtKB-UniRule"/>
</dbReference>
<evidence type="ECO:0000256" key="6">
    <source>
        <dbReference type="ARBA" id="ARBA00022807"/>
    </source>
</evidence>
<feature type="region of interest" description="Disordered" evidence="8">
    <location>
        <begin position="550"/>
        <end position="601"/>
    </location>
</feature>
<organism evidence="10 11">
    <name type="scientific">Xyrichtys novacula</name>
    <name type="common">Pearly razorfish</name>
    <name type="synonym">Hemipteronotus novacula</name>
    <dbReference type="NCBI Taxonomy" id="13765"/>
    <lineage>
        <taxon>Eukaryota</taxon>
        <taxon>Metazoa</taxon>
        <taxon>Chordata</taxon>
        <taxon>Craniata</taxon>
        <taxon>Vertebrata</taxon>
        <taxon>Euteleostomi</taxon>
        <taxon>Actinopterygii</taxon>
        <taxon>Neopterygii</taxon>
        <taxon>Teleostei</taxon>
        <taxon>Neoteleostei</taxon>
        <taxon>Acanthomorphata</taxon>
        <taxon>Eupercaria</taxon>
        <taxon>Labriformes</taxon>
        <taxon>Labridae</taxon>
        <taxon>Xyrichtys</taxon>
    </lineage>
</organism>
<dbReference type="GO" id="GO:0071108">
    <property type="term" value="P:protein K48-linked deubiquitination"/>
    <property type="evidence" value="ECO:0007669"/>
    <property type="project" value="TreeGrafter"/>
</dbReference>
<comment type="similarity">
    <text evidence="2 7">Belongs to the MINDY deubiquitinase family. FAM63 subfamily.</text>
</comment>
<keyword evidence="11" id="KW-1185">Reference proteome</keyword>
<dbReference type="GO" id="GO:0005829">
    <property type="term" value="C:cytosol"/>
    <property type="evidence" value="ECO:0007669"/>
    <property type="project" value="TreeGrafter"/>
</dbReference>
<dbReference type="InterPro" id="IPR033979">
    <property type="entry name" value="MINDY_domain"/>
</dbReference>
<dbReference type="PANTHER" id="PTHR18063:SF7">
    <property type="entry name" value="UBIQUITIN CARBOXYL-TERMINAL HYDROLASE MINDY-1"/>
    <property type="match status" value="1"/>
</dbReference>
<evidence type="ECO:0000256" key="3">
    <source>
        <dbReference type="ARBA" id="ARBA00022670"/>
    </source>
</evidence>
<feature type="domain" description="MINDY deubiquitinase" evidence="9">
    <location>
        <begin position="240"/>
        <end position="491"/>
    </location>
</feature>
<dbReference type="GO" id="GO:0071944">
    <property type="term" value="C:cell periphery"/>
    <property type="evidence" value="ECO:0007669"/>
    <property type="project" value="TreeGrafter"/>
</dbReference>
<evidence type="ECO:0000259" key="9">
    <source>
        <dbReference type="Pfam" id="PF04424"/>
    </source>
</evidence>
<comment type="catalytic activity">
    <reaction evidence="1 7">
        <text>Thiol-dependent hydrolysis of ester, thioester, amide, peptide and isopeptide bonds formed by the C-terminal Gly of ubiquitin (a 76-residue protein attached to proteins as an intracellular targeting signal).</text>
        <dbReference type="EC" id="3.4.19.12"/>
    </reaction>
</comment>
<comment type="function">
    <text evidence="7">Hydrolase that can specifically remove 'Lys-48'-linked conjugated ubiquitin from proteins. Has exodeubiquitinase activity and has a preference for long polyubiquitin chains. May play a regulatory role at the level of protein turnover.</text>
</comment>
<dbReference type="GO" id="GO:0036435">
    <property type="term" value="F:K48-linked polyubiquitin modification-dependent protein binding"/>
    <property type="evidence" value="ECO:0007669"/>
    <property type="project" value="UniProtKB-UniRule"/>
</dbReference>
<accession>A0AAV1HE65</accession>
<gene>
    <name evidence="10" type="ORF">XNOV1_A041858</name>
</gene>
<dbReference type="Proteomes" id="UP001178508">
    <property type="component" value="Chromosome 21"/>
</dbReference>
<keyword evidence="5 7" id="KW-0378">Hydrolase</keyword>
<dbReference type="EMBL" id="OY660884">
    <property type="protein sequence ID" value="CAJ1084237.1"/>
    <property type="molecule type" value="Genomic_DNA"/>
</dbReference>
<evidence type="ECO:0000256" key="4">
    <source>
        <dbReference type="ARBA" id="ARBA00022786"/>
    </source>
</evidence>
<evidence type="ECO:0000256" key="1">
    <source>
        <dbReference type="ARBA" id="ARBA00000707"/>
    </source>
</evidence>
<dbReference type="GO" id="GO:0016807">
    <property type="term" value="F:cysteine-type carboxypeptidase activity"/>
    <property type="evidence" value="ECO:0007669"/>
    <property type="project" value="TreeGrafter"/>
</dbReference>
<evidence type="ECO:0000256" key="2">
    <source>
        <dbReference type="ARBA" id="ARBA00006616"/>
    </source>
</evidence>
<protein>
    <recommendedName>
        <fullName evidence="7">Ubiquitin carboxyl-terminal hydrolase</fullName>
        <ecNumber evidence="7">3.4.19.12</ecNumber>
    </recommendedName>
</protein>
<keyword evidence="3 7" id="KW-0645">Protease</keyword>
<evidence type="ECO:0000256" key="8">
    <source>
        <dbReference type="SAM" id="MobiDB-lite"/>
    </source>
</evidence>
<dbReference type="GO" id="GO:0140934">
    <property type="term" value="F:histone deubiquitinase activity"/>
    <property type="evidence" value="ECO:0007669"/>
    <property type="project" value="UniProtKB-UniRule"/>
</dbReference>
<reference evidence="10" key="1">
    <citation type="submission" date="2023-08" db="EMBL/GenBank/DDBJ databases">
        <authorList>
            <person name="Alioto T."/>
            <person name="Alioto T."/>
            <person name="Gomez Garrido J."/>
        </authorList>
    </citation>
    <scope>NUCLEOTIDE SEQUENCE</scope>
</reference>
<dbReference type="GO" id="GO:0006508">
    <property type="term" value="P:proteolysis"/>
    <property type="evidence" value="ECO:0007669"/>
    <property type="project" value="UniProtKB-KW"/>
</dbReference>
<feature type="compositionally biased region" description="Low complexity" evidence="8">
    <location>
        <begin position="551"/>
        <end position="570"/>
    </location>
</feature>
<proteinExistence type="inferred from homology"/>
<dbReference type="PANTHER" id="PTHR18063">
    <property type="entry name" value="NF-E2 INDUCIBLE PROTEIN"/>
    <property type="match status" value="1"/>
</dbReference>
<feature type="region of interest" description="Disordered" evidence="8">
    <location>
        <begin position="1"/>
        <end position="175"/>
    </location>
</feature>
<name>A0AAV1HE65_XYRNO</name>
<sequence>MAESSSDPAPAPAPAPDLLIGQNKQETPLPAESVAKELIVSMMAERPSPTPGSEVKTEVLSRNGDADSPVAPKVQEEEDDEATPTPPETSSSLSSGNGLTTAITTEEESLSALPRHIKTDRGGEPGLDLDLEESSSVATAGGSDDQRESTDSASFSIPSLEMSDGVTATGNSLDVEDGCSSSYSALGVEGRSPSTEVPSLRDEEAQEAAVALLPTEGAAAAAAAAAAALPPESGPSMPAYYLVKWITWKEKKTPIITQSENGPCPLLAIMNTLFLRWKAKLPAQTEVVTTEDLMAHLGECVLSVTPREKTDGMELNFQQNMSDAMAVLPKLSTGLDVNVRFTGVTDFEYTPECIVFDLLDIPLYHGWLVDPQSPETVASVGKLSYNQLVEKIIDYKHSVESSRVSEGLVAEQFLESTATQLSYHGLCELNTTAKEEEISVFFRNNHFSTMIKHKGHLYLLVTDQGFLQEEGLVWESLHNVEGDGNFCDSDFRLCHPPQRAPPTATALLPTAQEQQRQIDQDYLVAVSLQQQQGGAPGPLSDLELARKLQQEEYQQQQQLQQQQQQQQQQQGSAQAAPQVRGQGSQQGGSRRREKDSDCVLL</sequence>
<evidence type="ECO:0000256" key="5">
    <source>
        <dbReference type="ARBA" id="ARBA00022801"/>
    </source>
</evidence>
<keyword evidence="6 7" id="KW-0788">Thiol protease</keyword>
<keyword evidence="4 7" id="KW-0833">Ubl conjugation pathway</keyword>
<dbReference type="AlphaFoldDB" id="A0AAV1HE65"/>
<dbReference type="GO" id="GO:0004843">
    <property type="term" value="F:cysteine-type deubiquitinase activity"/>
    <property type="evidence" value="ECO:0007669"/>
    <property type="project" value="UniProtKB-UniRule"/>
</dbReference>
<evidence type="ECO:0000256" key="7">
    <source>
        <dbReference type="RuleBase" id="RU367139"/>
    </source>
</evidence>
<dbReference type="EC" id="3.4.19.12" evidence="7"/>
<feature type="compositionally biased region" description="Low complexity" evidence="8">
    <location>
        <begin position="88"/>
        <end position="102"/>
    </location>
</feature>
<evidence type="ECO:0000313" key="10">
    <source>
        <dbReference type="EMBL" id="CAJ1084237.1"/>
    </source>
</evidence>